<proteinExistence type="predicted"/>
<reference evidence="3" key="2">
    <citation type="journal article" date="2019" name="Int. J. Syst. Evol. Microbiol.">
        <title>Tengunoibacter tsumagoiensis gen. nov., sp. nov., Dictyobacter kobayashii sp. nov., Dictyobacter alpinus sp. nov., and description of Dictyobacteraceae fam. nov. within the order Ktedonobacterales isolated from Tengu-no-mugimeshi, a soil-like granular mass of micro-organisms, and emended descriptions of the genera Ktedonobacter and Dictyobacter.</title>
        <authorList>
            <person name="Wang C."/>
            <person name="Zheng Y."/>
            <person name="Sakai Y."/>
            <person name="Toyoda A."/>
            <person name="Minakuchi Y."/>
            <person name="Abe K."/>
            <person name="Yokota A."/>
            <person name="Yabe S."/>
        </authorList>
    </citation>
    <scope>NUCLEOTIDE SEQUENCE</scope>
    <source>
        <strain evidence="3">Uno3</strain>
    </source>
</reference>
<feature type="domain" description="Cyclic nucleotide-binding" evidence="2">
    <location>
        <begin position="99"/>
        <end position="171"/>
    </location>
</feature>
<dbReference type="AlphaFoldDB" id="A0A401ZW41"/>
<protein>
    <recommendedName>
        <fullName evidence="2">Cyclic nucleotide-binding domain-containing protein</fullName>
    </recommendedName>
</protein>
<dbReference type="InterPro" id="IPR000595">
    <property type="entry name" value="cNMP-bd_dom"/>
</dbReference>
<evidence type="ECO:0000313" key="3">
    <source>
        <dbReference type="EMBL" id="GCE10944.1"/>
    </source>
</evidence>
<feature type="region of interest" description="Disordered" evidence="1">
    <location>
        <begin position="63"/>
        <end position="90"/>
    </location>
</feature>
<dbReference type="EMBL" id="BIFR01000001">
    <property type="protein sequence ID" value="GCE10944.1"/>
    <property type="molecule type" value="Genomic_DNA"/>
</dbReference>
<evidence type="ECO:0000256" key="1">
    <source>
        <dbReference type="SAM" id="MobiDB-lite"/>
    </source>
</evidence>
<dbReference type="PROSITE" id="PS50042">
    <property type="entry name" value="CNMP_BINDING_3"/>
    <property type="match status" value="1"/>
</dbReference>
<keyword evidence="5" id="KW-1185">Reference proteome</keyword>
<organism evidence="3 5">
    <name type="scientific">Tengunoibacter tsumagoiensis</name>
    <dbReference type="NCBI Taxonomy" id="2014871"/>
    <lineage>
        <taxon>Bacteria</taxon>
        <taxon>Bacillati</taxon>
        <taxon>Chloroflexota</taxon>
        <taxon>Ktedonobacteria</taxon>
        <taxon>Ktedonobacterales</taxon>
        <taxon>Dictyobacteraceae</taxon>
        <taxon>Tengunoibacter</taxon>
    </lineage>
</organism>
<comment type="caution">
    <text evidence="3">The sequence shown here is derived from an EMBL/GenBank/DDBJ whole genome shotgun (WGS) entry which is preliminary data.</text>
</comment>
<reference evidence="5" key="1">
    <citation type="submission" date="2018-12" db="EMBL/GenBank/DDBJ databases">
        <title>Tengunoibacter tsumagoiensis gen. nov., sp. nov., Dictyobacter kobayashii sp. nov., D. alpinus sp. nov., and D. joshuensis sp. nov. and description of Dictyobacteraceae fam. nov. within the order Ktedonobacterales isolated from Tengu-no-mugimeshi.</title>
        <authorList>
            <person name="Wang C.M."/>
            <person name="Zheng Y."/>
            <person name="Sakai Y."/>
            <person name="Toyoda A."/>
            <person name="Minakuchi Y."/>
            <person name="Abe K."/>
            <person name="Yokota A."/>
            <person name="Yabe S."/>
        </authorList>
    </citation>
    <scope>NUCLEOTIDE SEQUENCE [LARGE SCALE GENOMIC DNA]</scope>
    <source>
        <strain evidence="5">Uno3</strain>
    </source>
</reference>
<name>A0A401ZW41_9CHLR</name>
<evidence type="ECO:0000313" key="4">
    <source>
        <dbReference type="EMBL" id="GCE13125.1"/>
    </source>
</evidence>
<accession>A0A401ZW41</accession>
<gene>
    <name evidence="3" type="ORF">KTT_08030</name>
    <name evidence="4" type="ORF">KTT_29840</name>
</gene>
<dbReference type="Proteomes" id="UP000287352">
    <property type="component" value="Unassembled WGS sequence"/>
</dbReference>
<dbReference type="EMBL" id="BIFR01000001">
    <property type="protein sequence ID" value="GCE13125.1"/>
    <property type="molecule type" value="Genomic_DNA"/>
</dbReference>
<evidence type="ECO:0000313" key="5">
    <source>
        <dbReference type="Proteomes" id="UP000287352"/>
    </source>
</evidence>
<sequence length="421" mass="46977">MEPVPPVGQVFFPLDDELALLPGRLTPQLQEHLTHLASWMPFARAAQMLERLLGVQVSEPTVRRKTLDAGTRSQVRQTSSHDASWQANSGGDKQVISVDGAYVPLIGGEWAEVRTLVIGEIDVAKKHQGKQETKVERLSSFSRLTDADTFGELAQGEMERRGVPSAKAVCAVMDGADWLQGFVDLHRPDAVRILDVPHAAHHLSQLIEALQQAGVRLPADVLPRSIHILKHRGPGLFVRWYDRLPPLIKEGEAVSKQEAYLRKRLSLMDYPTFQREGWPIGSGMVESANKLVVQARLKGAGMHWQRHHVNAMLTLRNAVCNERWSECWHEGVQQQQSEHALKRTQRAEKRWQEVCSSLLHCLLRSHPSTPAPLATPSPPVEPPVAVRSAEPCATLPGSSRPSPHHIWKRLPACRPKEIAKI</sequence>
<feature type="compositionally biased region" description="Polar residues" evidence="1">
    <location>
        <begin position="71"/>
        <end position="90"/>
    </location>
</feature>
<evidence type="ECO:0000259" key="2">
    <source>
        <dbReference type="PROSITE" id="PS50042"/>
    </source>
</evidence>